<evidence type="ECO:0000313" key="2">
    <source>
        <dbReference type="Proteomes" id="UP000068137"/>
    </source>
</evidence>
<dbReference type="GeneID" id="84895389"/>
<evidence type="ECO:0000313" key="1">
    <source>
        <dbReference type="EMBL" id="ALE19401.1"/>
    </source>
</evidence>
<protein>
    <submittedName>
        <fullName evidence="1">Uncharacterized protein</fullName>
    </submittedName>
</protein>
<dbReference type="EMBL" id="CP012390">
    <property type="protein sequence ID" value="ALE19401.1"/>
    <property type="molecule type" value="Genomic_DNA"/>
</dbReference>
<name>A0A0M4M912_9ACTN</name>
<accession>A0A0M4M912</accession>
<gene>
    <name evidence="1" type="ORF">AL705_07515</name>
</gene>
<reference evidence="1 2" key="1">
    <citation type="journal article" date="2015" name="Genome Announc.">
        <title>Complete Genome Sequences for Two Strains of a Novel Fastidious, Partially Acid-Fast, Gram-Positive Corynebacterineae Bacterium, Derived from Human Clinical Samples.</title>
        <authorList>
            <person name="Nicholson A.C."/>
            <person name="Bell M."/>
            <person name="Humrighouse B.W."/>
            <person name="McQuiston J.R."/>
        </authorList>
    </citation>
    <scope>NUCLEOTIDE SEQUENCE [LARGE SCALE GENOMIC DNA]</scope>
    <source>
        <strain evidence="1 2">X1698</strain>
    </source>
</reference>
<dbReference type="KEGG" id="cbq:AL705_07515"/>
<dbReference type="RefSeq" id="WP_053962471.1">
    <property type="nucleotide sequence ID" value="NZ_CAJPTR010000004.1"/>
</dbReference>
<organism evidence="1 2">
    <name type="scientific">Lawsonella clevelandensis</name>
    <dbReference type="NCBI Taxonomy" id="1528099"/>
    <lineage>
        <taxon>Bacteria</taxon>
        <taxon>Bacillati</taxon>
        <taxon>Actinomycetota</taxon>
        <taxon>Actinomycetes</taxon>
        <taxon>Mycobacteriales</taxon>
        <taxon>Lawsonellaceae</taxon>
        <taxon>Lawsonella</taxon>
    </lineage>
</organism>
<proteinExistence type="predicted"/>
<dbReference type="Proteomes" id="UP000068137">
    <property type="component" value="Chromosome"/>
</dbReference>
<dbReference type="OrthoDB" id="4555316at2"/>
<dbReference type="AlphaFoldDB" id="A0A0M4M912"/>
<dbReference type="PROSITE" id="PS51257">
    <property type="entry name" value="PROKAR_LIPOPROTEIN"/>
    <property type="match status" value="1"/>
</dbReference>
<sequence>MKSVNRLSSGIVAGIAGISVALMLSGCESSSLPAPEVSETTTTSAIPEQREKAVTPGVEANAPLLCQAIEPSLSPWRTNSVRAARGSFNAAVLEWSLHNDITVRSIMKNPHDIDIALAKSCPEIWKETKLALATRTLAETLVTLPTY</sequence>